<proteinExistence type="predicted"/>
<comment type="caution">
    <text evidence="1">The sequence shown here is derived from an EMBL/GenBank/DDBJ whole genome shotgun (WGS) entry which is preliminary data.</text>
</comment>
<evidence type="ECO:0000313" key="1">
    <source>
        <dbReference type="EMBL" id="GAA4778013.1"/>
    </source>
</evidence>
<evidence type="ECO:0000313" key="2">
    <source>
        <dbReference type="Proteomes" id="UP001501411"/>
    </source>
</evidence>
<reference evidence="2" key="1">
    <citation type="journal article" date="2019" name="Int. J. Syst. Evol. Microbiol.">
        <title>The Global Catalogue of Microorganisms (GCM) 10K type strain sequencing project: providing services to taxonomists for standard genome sequencing and annotation.</title>
        <authorList>
            <consortium name="The Broad Institute Genomics Platform"/>
            <consortium name="The Broad Institute Genome Sequencing Center for Infectious Disease"/>
            <person name="Wu L."/>
            <person name="Ma J."/>
        </authorList>
    </citation>
    <scope>NUCLEOTIDE SEQUENCE [LARGE SCALE GENOMIC DNA]</scope>
    <source>
        <strain evidence="2">JCM 18200</strain>
    </source>
</reference>
<protein>
    <submittedName>
        <fullName evidence="1">Uncharacterized protein</fullName>
    </submittedName>
</protein>
<dbReference type="Proteomes" id="UP001501411">
    <property type="component" value="Unassembled WGS sequence"/>
</dbReference>
<dbReference type="EMBL" id="BAABIQ010000001">
    <property type="protein sequence ID" value="GAA4778013.1"/>
    <property type="molecule type" value="Genomic_DNA"/>
</dbReference>
<gene>
    <name evidence="1" type="ORF">GCM10023231_00580</name>
</gene>
<keyword evidence="2" id="KW-1185">Reference proteome</keyword>
<sequence>MYKKFIVMRNAKIKLAGILAIALIGTTLSVKAFMEKDPTEASAAKVKRVSFPHEFMVQTSNGNFEGSDDDSGICTGSATLNCKYRVTEAGQENIDASEAPFDDSEINTFLDPANQYLEPISGTGPGVYQP</sequence>
<name>A0ABP9AAY7_9SPHI</name>
<accession>A0ABP9AAY7</accession>
<organism evidence="1 2">
    <name type="scientific">Olivibacter ginsenosidimutans</name>
    <dbReference type="NCBI Taxonomy" id="1176537"/>
    <lineage>
        <taxon>Bacteria</taxon>
        <taxon>Pseudomonadati</taxon>
        <taxon>Bacteroidota</taxon>
        <taxon>Sphingobacteriia</taxon>
        <taxon>Sphingobacteriales</taxon>
        <taxon>Sphingobacteriaceae</taxon>
        <taxon>Olivibacter</taxon>
    </lineage>
</organism>